<dbReference type="PANTHER" id="PTHR19957">
    <property type="entry name" value="SYNTAXIN"/>
    <property type="match status" value="1"/>
</dbReference>
<dbReference type="AlphaFoldDB" id="A0A3P8TFT0"/>
<evidence type="ECO:0000256" key="1">
    <source>
        <dbReference type="ARBA" id="ARBA00009063"/>
    </source>
</evidence>
<reference evidence="6" key="2">
    <citation type="submission" date="2025-08" db="UniProtKB">
        <authorList>
            <consortium name="Ensembl"/>
        </authorList>
    </citation>
    <scope>IDENTIFICATION</scope>
</reference>
<reference evidence="6 7" key="1">
    <citation type="submission" date="2018-03" db="EMBL/GenBank/DDBJ databases">
        <title>Finding Nemo's genes: A chromosome-scale reference assembly of the genome of the orange clownfish Amphiprion percula.</title>
        <authorList>
            <person name="Lehmann R."/>
        </authorList>
    </citation>
    <scope>NUCLEOTIDE SEQUENCE</scope>
</reference>
<reference evidence="6" key="3">
    <citation type="submission" date="2025-09" db="UniProtKB">
        <authorList>
            <consortium name="Ensembl"/>
        </authorList>
    </citation>
    <scope>IDENTIFICATION</scope>
</reference>
<dbReference type="GO" id="GO:0048787">
    <property type="term" value="C:presynaptic active zone membrane"/>
    <property type="evidence" value="ECO:0007669"/>
    <property type="project" value="TreeGrafter"/>
</dbReference>
<dbReference type="GO" id="GO:0048278">
    <property type="term" value="P:vesicle docking"/>
    <property type="evidence" value="ECO:0007669"/>
    <property type="project" value="TreeGrafter"/>
</dbReference>
<dbReference type="InterPro" id="IPR045242">
    <property type="entry name" value="Syntaxin"/>
</dbReference>
<name>A0A3P8TFT0_AMPPE</name>
<dbReference type="Gene3D" id="1.20.5.110">
    <property type="match status" value="1"/>
</dbReference>
<dbReference type="SMART" id="SM00503">
    <property type="entry name" value="SynN"/>
    <property type="match status" value="1"/>
</dbReference>
<dbReference type="SMART" id="SM00397">
    <property type="entry name" value="t_SNARE"/>
    <property type="match status" value="1"/>
</dbReference>
<dbReference type="PROSITE" id="PS50192">
    <property type="entry name" value="T_SNARE"/>
    <property type="match status" value="1"/>
</dbReference>
<dbReference type="STRING" id="161767.ENSAPEP00000023529"/>
<dbReference type="InterPro" id="IPR010989">
    <property type="entry name" value="SNARE"/>
</dbReference>
<dbReference type="GO" id="GO:0031201">
    <property type="term" value="C:SNARE complex"/>
    <property type="evidence" value="ECO:0007669"/>
    <property type="project" value="TreeGrafter"/>
</dbReference>
<dbReference type="Gene3D" id="1.20.58.70">
    <property type="match status" value="1"/>
</dbReference>
<dbReference type="PANTHER" id="PTHR19957:SF30">
    <property type="entry name" value="SYNTAXIN-11"/>
    <property type="match status" value="1"/>
</dbReference>
<comment type="similarity">
    <text evidence="1 3">Belongs to the syntaxin family.</text>
</comment>
<organism evidence="6 7">
    <name type="scientific">Amphiprion percula</name>
    <name type="common">Orange clownfish</name>
    <name type="synonym">Lutjanus percula</name>
    <dbReference type="NCBI Taxonomy" id="161767"/>
    <lineage>
        <taxon>Eukaryota</taxon>
        <taxon>Metazoa</taxon>
        <taxon>Chordata</taxon>
        <taxon>Craniata</taxon>
        <taxon>Vertebrata</taxon>
        <taxon>Euteleostomi</taxon>
        <taxon>Actinopterygii</taxon>
        <taxon>Neopterygii</taxon>
        <taxon>Teleostei</taxon>
        <taxon>Neoteleostei</taxon>
        <taxon>Acanthomorphata</taxon>
        <taxon>Ovalentaria</taxon>
        <taxon>Pomacentridae</taxon>
        <taxon>Amphiprion</taxon>
    </lineage>
</organism>
<dbReference type="GO" id="GO:0006886">
    <property type="term" value="P:intracellular protein transport"/>
    <property type="evidence" value="ECO:0007669"/>
    <property type="project" value="InterPro"/>
</dbReference>
<dbReference type="InterPro" id="IPR006011">
    <property type="entry name" value="Syntaxin_N"/>
</dbReference>
<protein>
    <submittedName>
        <fullName evidence="6">Syntaxin 11</fullName>
    </submittedName>
</protein>
<dbReference type="GO" id="GO:0008021">
    <property type="term" value="C:synaptic vesicle"/>
    <property type="evidence" value="ECO:0007669"/>
    <property type="project" value="TreeGrafter"/>
</dbReference>
<evidence type="ECO:0000256" key="4">
    <source>
        <dbReference type="SAM" id="MobiDB-lite"/>
    </source>
</evidence>
<feature type="domain" description="T-SNARE coiled-coil homology" evidence="5">
    <location>
        <begin position="210"/>
        <end position="272"/>
    </location>
</feature>
<dbReference type="SUPFAM" id="SSF47661">
    <property type="entry name" value="t-snare proteins"/>
    <property type="match status" value="1"/>
</dbReference>
<evidence type="ECO:0000259" key="5">
    <source>
        <dbReference type="PROSITE" id="PS50192"/>
    </source>
</evidence>
<keyword evidence="7" id="KW-1185">Reference proteome</keyword>
<keyword evidence="2" id="KW-0175">Coiled coil</keyword>
<dbReference type="Ensembl" id="ENSAPET00000024157.1">
    <property type="protein sequence ID" value="ENSAPEP00000023529.1"/>
    <property type="gene ID" value="ENSAPEG00000016746.1"/>
</dbReference>
<feature type="region of interest" description="Disordered" evidence="4">
    <location>
        <begin position="1"/>
        <end position="23"/>
    </location>
</feature>
<proteinExistence type="inferred from homology"/>
<dbReference type="Pfam" id="PF00804">
    <property type="entry name" value="Syntaxin"/>
    <property type="match status" value="1"/>
</dbReference>
<dbReference type="InterPro" id="IPR006012">
    <property type="entry name" value="Syntaxin/epimorphin_CS"/>
</dbReference>
<evidence type="ECO:0000256" key="2">
    <source>
        <dbReference type="ARBA" id="ARBA00023054"/>
    </source>
</evidence>
<sequence length="306" mass="35210">MLERLQTISEDHEDEESEFNGPEHDVDKVTLSQQAVIFENSSAIDEVLKEAQFIRKEISLLQLEVERMCMQNERFGTSVRRLTLLKKDCDSIAKGVQQRAEVLYVRLQDLGKMSNQLEEKESPNSAVSRIARTQYDTLTLAFHAVMSDYSKAEEKQKNTCRRRIQRQASIMGTDITDEQLDVLVDKGGEGWTELSQSLQPQAARTCRLAFCEIKNRHKELVELEARLKEVHELFLQMAVLVEEQGSILNNIEVHMHRTQEHVDQINDHIKKAIQYKKKNPFLQCCPCLPSAVSKAYKKYVSSNSLN</sequence>
<dbReference type="GeneTree" id="ENSGT01050000244948"/>
<evidence type="ECO:0000313" key="6">
    <source>
        <dbReference type="Ensembl" id="ENSAPEP00000023529.1"/>
    </source>
</evidence>
<dbReference type="PROSITE" id="PS00914">
    <property type="entry name" value="SYNTAXIN"/>
    <property type="match status" value="1"/>
</dbReference>
<dbReference type="GO" id="GO:0031629">
    <property type="term" value="P:synaptic vesicle fusion to presynaptic active zone membrane"/>
    <property type="evidence" value="ECO:0007669"/>
    <property type="project" value="TreeGrafter"/>
</dbReference>
<dbReference type="GO" id="GO:0005484">
    <property type="term" value="F:SNAP receptor activity"/>
    <property type="evidence" value="ECO:0007669"/>
    <property type="project" value="InterPro"/>
</dbReference>
<dbReference type="GO" id="GO:0000149">
    <property type="term" value="F:SNARE binding"/>
    <property type="evidence" value="ECO:0007669"/>
    <property type="project" value="TreeGrafter"/>
</dbReference>
<accession>A0A3P8TFT0</accession>
<evidence type="ECO:0000313" key="7">
    <source>
        <dbReference type="Proteomes" id="UP000265080"/>
    </source>
</evidence>
<dbReference type="Proteomes" id="UP000265080">
    <property type="component" value="Chromosome 11"/>
</dbReference>
<dbReference type="OMA" id="QCCPCLP"/>
<dbReference type="InterPro" id="IPR000727">
    <property type="entry name" value="T_SNARE_dom"/>
</dbReference>
<evidence type="ECO:0000256" key="3">
    <source>
        <dbReference type="RuleBase" id="RU003858"/>
    </source>
</evidence>